<feature type="domain" description="Reverse transcriptase" evidence="1">
    <location>
        <begin position="1"/>
        <end position="277"/>
    </location>
</feature>
<protein>
    <submittedName>
        <fullName evidence="2">RNA-directed DNA polymerase (Reverse transcriptase)</fullName>
    </submittedName>
</protein>
<keyword evidence="3" id="KW-1185">Reference proteome</keyword>
<dbReference type="Pfam" id="PF00078">
    <property type="entry name" value="RVT_1"/>
    <property type="match status" value="1"/>
</dbReference>
<dbReference type="HOGENOM" id="CLU_013584_0_0_9"/>
<dbReference type="PANTHER" id="PTHR34047:SF8">
    <property type="entry name" value="PROTEIN YKFC"/>
    <property type="match status" value="1"/>
</dbReference>
<dbReference type="Proteomes" id="UP000001556">
    <property type="component" value="Chromosome"/>
</dbReference>
<sequence>MPKTYKNLFEQIYQFDNLYNAYLKARKGKRYIGEVLEFTANLEENLISIQNDLINQTYQTGRYREFYVYDPKLRLVAALPFRDRVMHHAVCNIIEPIFEKVFIYDSYACRVNKGTHAGANRVTSYLRKAQRHWPRVYCLKGDVKQYFPSINHGILKRILHRKISCPKTRWLLNEIIDSSASSDDLNPSGIPIGNLTSQLFANIYLNELDHFIKEDLCARYYVRYMDDFIILGDNKRQLWAVLDEIKGFLDFKLNLQLNGKTGVFPVNQGIDFLGYRIWATHRLIRKSSKKRMKRKLRSFKKRYAAGKIDKERINSSIQSWLGHCKHANTHNLRRRLLDNFIP</sequence>
<dbReference type="RefSeq" id="WP_011877587.1">
    <property type="nucleotide sequence ID" value="NC_009253.1"/>
</dbReference>
<dbReference type="KEGG" id="drm:Dred_1227"/>
<proteinExistence type="predicted"/>
<dbReference type="EMBL" id="CP000612">
    <property type="protein sequence ID" value="ABO49761.1"/>
    <property type="molecule type" value="Genomic_DNA"/>
</dbReference>
<dbReference type="InterPro" id="IPR000477">
    <property type="entry name" value="RT_dom"/>
</dbReference>
<name>A4J3V8_DESRM</name>
<dbReference type="STRING" id="349161.Dred_1227"/>
<dbReference type="InterPro" id="IPR043502">
    <property type="entry name" value="DNA/RNA_pol_sf"/>
</dbReference>
<dbReference type="GO" id="GO:0003964">
    <property type="term" value="F:RNA-directed DNA polymerase activity"/>
    <property type="evidence" value="ECO:0007669"/>
    <property type="project" value="UniProtKB-KW"/>
</dbReference>
<dbReference type="AlphaFoldDB" id="A4J3V8"/>
<evidence type="ECO:0000313" key="3">
    <source>
        <dbReference type="Proteomes" id="UP000001556"/>
    </source>
</evidence>
<keyword evidence="2" id="KW-0548">Nucleotidyltransferase</keyword>
<dbReference type="OrthoDB" id="9788687at2"/>
<keyword evidence="2" id="KW-0695">RNA-directed DNA polymerase</keyword>
<organism evidence="2 3">
    <name type="scientific">Desulforamulus reducens (strain ATCC BAA-1160 / DSM 100696 / MI-1)</name>
    <name type="common">Desulfotomaculum reducens</name>
    <dbReference type="NCBI Taxonomy" id="349161"/>
    <lineage>
        <taxon>Bacteria</taxon>
        <taxon>Bacillati</taxon>
        <taxon>Bacillota</taxon>
        <taxon>Clostridia</taxon>
        <taxon>Eubacteriales</taxon>
        <taxon>Peptococcaceae</taxon>
        <taxon>Desulforamulus</taxon>
    </lineage>
</organism>
<accession>A4J3V8</accession>
<dbReference type="PROSITE" id="PS50878">
    <property type="entry name" value="RT_POL"/>
    <property type="match status" value="1"/>
</dbReference>
<dbReference type="eggNOG" id="COG3344">
    <property type="taxonomic scope" value="Bacteria"/>
</dbReference>
<keyword evidence="2" id="KW-0808">Transferase</keyword>
<dbReference type="PANTHER" id="PTHR34047">
    <property type="entry name" value="NUCLEAR INTRON MATURASE 1, MITOCHONDRIAL-RELATED"/>
    <property type="match status" value="1"/>
</dbReference>
<reference evidence="2 3" key="1">
    <citation type="submission" date="2007-03" db="EMBL/GenBank/DDBJ databases">
        <title>Complete sequence of Desulfotomaculum reducens MI-1.</title>
        <authorList>
            <consortium name="US DOE Joint Genome Institute"/>
            <person name="Copeland A."/>
            <person name="Lucas S."/>
            <person name="Lapidus A."/>
            <person name="Barry K."/>
            <person name="Detter J.C."/>
            <person name="Glavina del Rio T."/>
            <person name="Hammon N."/>
            <person name="Israni S."/>
            <person name="Dalin E."/>
            <person name="Tice H."/>
            <person name="Pitluck S."/>
            <person name="Sims D."/>
            <person name="Brettin T."/>
            <person name="Bruce D."/>
            <person name="Han C."/>
            <person name="Tapia R."/>
            <person name="Schmutz J."/>
            <person name="Larimer F."/>
            <person name="Land M."/>
            <person name="Hauser L."/>
            <person name="Kyrpides N."/>
            <person name="Kim E."/>
            <person name="Tebo B.M."/>
            <person name="Richardson P."/>
        </authorList>
    </citation>
    <scope>NUCLEOTIDE SEQUENCE [LARGE SCALE GENOMIC DNA]</scope>
    <source>
        <strain evidence="2 3">MI-1</strain>
    </source>
</reference>
<gene>
    <name evidence="2" type="ordered locus">Dred_1227</name>
</gene>
<dbReference type="CDD" id="cd01646">
    <property type="entry name" value="RT_Bac_retron_I"/>
    <property type="match status" value="1"/>
</dbReference>
<dbReference type="SUPFAM" id="SSF56672">
    <property type="entry name" value="DNA/RNA polymerases"/>
    <property type="match status" value="1"/>
</dbReference>
<dbReference type="InterPro" id="IPR051083">
    <property type="entry name" value="GrpII_Intron_Splice-Mob/Def"/>
</dbReference>
<evidence type="ECO:0000259" key="1">
    <source>
        <dbReference type="PROSITE" id="PS50878"/>
    </source>
</evidence>
<evidence type="ECO:0000313" key="2">
    <source>
        <dbReference type="EMBL" id="ABO49761.1"/>
    </source>
</evidence>